<feature type="domain" description="Reverse transcriptase" evidence="1">
    <location>
        <begin position="508"/>
        <end position="812"/>
    </location>
</feature>
<dbReference type="InterPro" id="IPR000477">
    <property type="entry name" value="RT_dom"/>
</dbReference>
<dbReference type="EMBL" id="JASEJX010000004">
    <property type="protein sequence ID" value="KAK4521449.1"/>
    <property type="molecule type" value="Genomic_DNA"/>
</dbReference>
<dbReference type="Gene3D" id="3.60.10.10">
    <property type="entry name" value="Endonuclease/exonuclease/phosphatase"/>
    <property type="match status" value="1"/>
</dbReference>
<evidence type="ECO:0000313" key="2">
    <source>
        <dbReference type="EMBL" id="KAK4521449.1"/>
    </source>
</evidence>
<name>A0AAN7HQN4_9FUNG</name>
<organism evidence="2 3">
    <name type="scientific">Mucor velutinosus</name>
    <dbReference type="NCBI Taxonomy" id="708070"/>
    <lineage>
        <taxon>Eukaryota</taxon>
        <taxon>Fungi</taxon>
        <taxon>Fungi incertae sedis</taxon>
        <taxon>Mucoromycota</taxon>
        <taxon>Mucoromycotina</taxon>
        <taxon>Mucoromycetes</taxon>
        <taxon>Mucorales</taxon>
        <taxon>Mucorineae</taxon>
        <taxon>Mucoraceae</taxon>
        <taxon>Mucor</taxon>
    </lineage>
</organism>
<evidence type="ECO:0000313" key="3">
    <source>
        <dbReference type="Proteomes" id="UP001304243"/>
    </source>
</evidence>
<protein>
    <recommendedName>
        <fullName evidence="1">Reverse transcriptase domain-containing protein</fullName>
    </recommendedName>
</protein>
<dbReference type="Pfam" id="PF14529">
    <property type="entry name" value="Exo_endo_phos_2"/>
    <property type="match status" value="1"/>
</dbReference>
<gene>
    <name evidence="2" type="ORF">ATC70_012064</name>
</gene>
<dbReference type="SUPFAM" id="SSF56219">
    <property type="entry name" value="DNase I-like"/>
    <property type="match status" value="1"/>
</dbReference>
<dbReference type="RefSeq" id="XP_064688115.1">
    <property type="nucleotide sequence ID" value="XM_064831247.1"/>
</dbReference>
<accession>A0AAN7HQN4</accession>
<dbReference type="Proteomes" id="UP001304243">
    <property type="component" value="Unassembled WGS sequence"/>
</dbReference>
<dbReference type="InterPro" id="IPR043502">
    <property type="entry name" value="DNA/RNA_pol_sf"/>
</dbReference>
<dbReference type="GeneID" id="89955750"/>
<dbReference type="CDD" id="cd01650">
    <property type="entry name" value="RT_nLTR_like"/>
    <property type="match status" value="1"/>
</dbReference>
<dbReference type="PANTHER" id="PTHR19446">
    <property type="entry name" value="REVERSE TRANSCRIPTASES"/>
    <property type="match status" value="1"/>
</dbReference>
<dbReference type="Pfam" id="PF13966">
    <property type="entry name" value="zf-RVT"/>
    <property type="match status" value="1"/>
</dbReference>
<dbReference type="Pfam" id="PF00078">
    <property type="entry name" value="RVT_1"/>
    <property type="match status" value="1"/>
</dbReference>
<sequence length="1291" mass="149245">MSESNQTKNIKIKIGSINCRNLNKQYNQNTTTQFIRYLKGELCNILLCQETNTPSHSFDTVTTSFKYQFQYHQAIWTGHCGIINFNQALHLQQLKTFDDGRAILAKLSLVDNNMPPMYILNIYAHADDYRARNQLFGQVITHLNTMPDILPSLLIAGDMNYCFDNASYHHSHRAGKPKQFMEFLNTHFSDCLNPRNEPHAYTFKRGSTMSTLDYMFAGQDIASKMSDATNSFLRPEWTDHALVTKTYTTGLTNCGKGIWRANPHLAKNPRYRQKLADEIERFVATKLDYNLSAQDKWDLIKRKTKQVTINFARHHDTWRKARIKALQSERNNLLRCYRNDIESLKLLLPDVEGELSKLQQEIVEIQMLKAGRRWLEQSEKSPGYIKHTIDQRVDQRTIAMLKHPSTGDACLDTETKLNAAESFYQDLYTEEPIDMDCLNIMLGHIDRTVSPEDATMIMEPIDYDYILDGARRTPKQSSPGLDGIGYEILYLLVSHPSCRDIIHQVFNDAVRSAKFPKSWQASCIIILHKKGDKSDLANYRPITLIAADCKVFTRIMNSRVVQVANRIITPYQCGFLPGRYIGDHGMSLQVIMDNAQSASWRNPSNFTAYAGIMLDNAKAYDRVHPKYLSQVLLKFGFPEAFVTCITNLFFDNSIYVNVNGFLTGAISQRRGIRQGDSISPVLFNLAIEPFLLSIVNNVNLSGYNLQHVKLPHQIQNPWISPAPIKVLAYADDVLSFVKSQDELVELQDRLRVYNQASNAKINYSKSVAFPLHGGKMKDTDGQQVKRYVTTQLRMKWYDSHSTGYIKYLGYPLWFANHQRDVFVSELLGNIRVMTDIYGSRKVSLYGKANIANTLILSKLWHVIRVVSLPQEVLKKIKSTIYQFVMSGLFPPLKANSFFLPRDQGGLGLIDIGAQQKSLQFRYLRVLLLGNHGRLPGFTYQLLTHALRLTNDVAHHALPLLFPSARYKNTLNGLHPFLSMFNAMDICSLHRDWDRRPTITTIMSLPLLAAFNPFAVTTDLEFMTKDSVRRSCIRDFFVYDLAQHSLQFRPRSECPTPTTLNKVRRALANHQISFQRFVNHNNAGEMDFLPFVESMIYQQHPIFKLPNRELRFVMLDMANLDVGRHYSNQLSKQQWKAFYKNTMHYSARNLWYRMIHKQSSNQLAMAQRNLKHAASDRCTLCNEVEDAQHLLISCVHKLDVWDSSFNEFLSYPKTADPQLIYNSIMHFKLKHYYIYNYDLHITIYDLFATIMRTIWRHHYQQFYNLIPFNAIQVCRHIRTELLRLSNLRQLSH</sequence>
<comment type="caution">
    <text evidence="2">The sequence shown here is derived from an EMBL/GenBank/DDBJ whole genome shotgun (WGS) entry which is preliminary data.</text>
</comment>
<dbReference type="InterPro" id="IPR026960">
    <property type="entry name" value="RVT-Znf"/>
</dbReference>
<keyword evidence="3" id="KW-1185">Reference proteome</keyword>
<dbReference type="InterPro" id="IPR005135">
    <property type="entry name" value="Endo/exonuclease/phosphatase"/>
</dbReference>
<reference evidence="2 3" key="1">
    <citation type="submission" date="2022-11" db="EMBL/GenBank/DDBJ databases">
        <title>Mucor velutinosus strain NIH1002 WGS.</title>
        <authorList>
            <person name="Subramanian P."/>
            <person name="Mullikin J.C."/>
            <person name="Segre J.A."/>
            <person name="Zelazny A.M."/>
        </authorList>
    </citation>
    <scope>NUCLEOTIDE SEQUENCE [LARGE SCALE GENOMIC DNA]</scope>
    <source>
        <strain evidence="2 3">NIH1002</strain>
    </source>
</reference>
<dbReference type="PROSITE" id="PS50878">
    <property type="entry name" value="RT_POL"/>
    <property type="match status" value="1"/>
</dbReference>
<dbReference type="GO" id="GO:0003824">
    <property type="term" value="F:catalytic activity"/>
    <property type="evidence" value="ECO:0007669"/>
    <property type="project" value="InterPro"/>
</dbReference>
<dbReference type="SUPFAM" id="SSF56672">
    <property type="entry name" value="DNA/RNA polymerases"/>
    <property type="match status" value="1"/>
</dbReference>
<evidence type="ECO:0000259" key="1">
    <source>
        <dbReference type="PROSITE" id="PS50878"/>
    </source>
</evidence>
<dbReference type="InterPro" id="IPR036691">
    <property type="entry name" value="Endo/exonu/phosph_ase_sf"/>
</dbReference>
<proteinExistence type="predicted"/>